<evidence type="ECO:0000256" key="2">
    <source>
        <dbReference type="ARBA" id="ARBA00006561"/>
    </source>
</evidence>
<dbReference type="PRINTS" id="PR00368">
    <property type="entry name" value="FADPNR"/>
</dbReference>
<evidence type="ECO:0000259" key="9">
    <source>
        <dbReference type="PROSITE" id="PS51379"/>
    </source>
</evidence>
<dbReference type="PROSITE" id="PS51379">
    <property type="entry name" value="4FE4S_FER_2"/>
    <property type="match status" value="2"/>
</dbReference>
<dbReference type="GO" id="GO:0051539">
    <property type="term" value="F:4 iron, 4 sulfur cluster binding"/>
    <property type="evidence" value="ECO:0007669"/>
    <property type="project" value="UniProtKB-KW"/>
</dbReference>
<dbReference type="Gene3D" id="3.50.50.60">
    <property type="entry name" value="FAD/NAD(P)-binding domain"/>
    <property type="match status" value="1"/>
</dbReference>
<dbReference type="SUPFAM" id="SSF54862">
    <property type="entry name" value="4Fe-4S ferredoxins"/>
    <property type="match status" value="1"/>
</dbReference>
<sequence>MMAADYLRMGIVKVQKTNPVEPFPESKDINKTILVVGGGIAGMTAALESAAAGYDVVLVEKSPQLGGWMAKLKKSTPRTAPYDSIEDTGIEEKIKQVQQNERIKVFTSAQIESINGGPGVFDVKLKGDGDTFRVGAIVQATGWKPYRPANLGHLGFGSLPNVITNVEMEEMAKSGSIARRSDGKKAKNVVFIQCAGSRDKNELSYCSSICCLNSLKQAAYVREQDPDAKAYIVYENMRTPGQYEYFYKKMQQDPGVFLTKGSVAGVKPNGDGSMEVEIKNSLLGEDILVDADLVVLATGMLPNAADGEKIRAVKDARSFLASDQGGPQVEEMKKKIAMWESHEGTEILNLNYRQGPDLPTLQYNYPDSHFICFPYETRRTGIYAAGAVRAPMDGLGSVEDATGAAFKAIQCVEMLSRGETVLPRAGDRSYPEFFLQRCTQCKRCTEECPFGTLNEDVKGTPLPNPTRCRRCGICLGACPERIISFKNYSVDQVASMIKAINVPDEFEEKPRVLVLACENDAYPAFDIAGQKGLKYSSFVRIIPVRCLGSVNVIWINEAFAKGFDGVMLFGCKYGDDYQCHFIRGSELMNTRGENVREKLKTMALENERVELHQVQISDWHKLPGLVNDFMEVIESVGMNPFKGM</sequence>
<dbReference type="AlphaFoldDB" id="A0A3A4NJQ7"/>
<comment type="cofactor">
    <cofactor evidence="1">
        <name>FAD</name>
        <dbReference type="ChEBI" id="CHEBI:57692"/>
    </cofactor>
</comment>
<dbReference type="Pfam" id="PF02662">
    <property type="entry name" value="FlpD"/>
    <property type="match status" value="1"/>
</dbReference>
<name>A0A3A4NJQ7_ABYX5</name>
<dbReference type="EMBL" id="QZKU01000097">
    <property type="protein sequence ID" value="RJP18805.1"/>
    <property type="molecule type" value="Genomic_DNA"/>
</dbReference>
<proteinExistence type="inferred from homology"/>
<evidence type="ECO:0000256" key="4">
    <source>
        <dbReference type="ARBA" id="ARBA00022723"/>
    </source>
</evidence>
<dbReference type="PANTHER" id="PTHR43498:SF1">
    <property type="entry name" value="COB--COM HETERODISULFIDE REDUCTASE IRON-SULFUR SUBUNIT A"/>
    <property type="match status" value="1"/>
</dbReference>
<dbReference type="InterPro" id="IPR036188">
    <property type="entry name" value="FAD/NAD-bd_sf"/>
</dbReference>
<protein>
    <submittedName>
        <fullName evidence="10">FAD-dependent oxidoreductase</fullName>
    </submittedName>
</protein>
<keyword evidence="4" id="KW-0479">Metal-binding</keyword>
<keyword evidence="6" id="KW-0560">Oxidoreductase</keyword>
<keyword evidence="5" id="KW-0285">Flavoprotein</keyword>
<dbReference type="Gene3D" id="3.30.70.20">
    <property type="match status" value="1"/>
</dbReference>
<reference evidence="10 11" key="1">
    <citation type="journal article" date="2017" name="ISME J.">
        <title>Energy and carbon metabolisms in a deep terrestrial subsurface fluid microbial community.</title>
        <authorList>
            <person name="Momper L."/>
            <person name="Jungbluth S.P."/>
            <person name="Lee M.D."/>
            <person name="Amend J.P."/>
        </authorList>
    </citation>
    <scope>NUCLEOTIDE SEQUENCE [LARGE SCALE GENOMIC DNA]</scope>
    <source>
        <strain evidence="10">SURF_5</strain>
    </source>
</reference>
<dbReference type="PANTHER" id="PTHR43498">
    <property type="entry name" value="FERREDOXIN:COB-COM HETERODISULFIDE REDUCTASE SUBUNIT A"/>
    <property type="match status" value="1"/>
</dbReference>
<feature type="domain" description="4Fe-4S ferredoxin-type" evidence="9">
    <location>
        <begin position="459"/>
        <end position="488"/>
    </location>
</feature>
<evidence type="ECO:0000256" key="8">
    <source>
        <dbReference type="ARBA" id="ARBA00023014"/>
    </source>
</evidence>
<accession>A0A3A4NJQ7</accession>
<evidence type="ECO:0000256" key="6">
    <source>
        <dbReference type="ARBA" id="ARBA00023002"/>
    </source>
</evidence>
<keyword evidence="8" id="KW-0411">Iron-sulfur</keyword>
<dbReference type="Pfam" id="PF07992">
    <property type="entry name" value="Pyr_redox_2"/>
    <property type="match status" value="1"/>
</dbReference>
<dbReference type="InterPro" id="IPR017900">
    <property type="entry name" value="4Fe4S_Fe_S_CS"/>
</dbReference>
<dbReference type="PROSITE" id="PS00198">
    <property type="entry name" value="4FE4S_FER_1"/>
    <property type="match status" value="2"/>
</dbReference>
<organism evidence="10 11">
    <name type="scientific">Abyssobacteria bacterium (strain SURF_5)</name>
    <dbReference type="NCBI Taxonomy" id="2093360"/>
    <lineage>
        <taxon>Bacteria</taxon>
        <taxon>Pseudomonadati</taxon>
        <taxon>Candidatus Hydrogenedentota</taxon>
        <taxon>Candidatus Abyssobacteria</taxon>
    </lineage>
</organism>
<dbReference type="SUPFAM" id="SSF51905">
    <property type="entry name" value="FAD/NAD(P)-binding domain"/>
    <property type="match status" value="1"/>
</dbReference>
<feature type="domain" description="4Fe-4S ferredoxin-type" evidence="9">
    <location>
        <begin position="429"/>
        <end position="458"/>
    </location>
</feature>
<dbReference type="InterPro" id="IPR039650">
    <property type="entry name" value="HdrA-like"/>
</dbReference>
<evidence type="ECO:0000256" key="5">
    <source>
        <dbReference type="ARBA" id="ARBA00022827"/>
    </source>
</evidence>
<dbReference type="InterPro" id="IPR003813">
    <property type="entry name" value="MvhD/FlpD"/>
</dbReference>
<evidence type="ECO:0000256" key="1">
    <source>
        <dbReference type="ARBA" id="ARBA00001974"/>
    </source>
</evidence>
<evidence type="ECO:0000313" key="11">
    <source>
        <dbReference type="Proteomes" id="UP000265882"/>
    </source>
</evidence>
<dbReference type="InterPro" id="IPR023753">
    <property type="entry name" value="FAD/NAD-binding_dom"/>
</dbReference>
<keyword evidence="5" id="KW-0274">FAD</keyword>
<dbReference type="Proteomes" id="UP000265882">
    <property type="component" value="Unassembled WGS sequence"/>
</dbReference>
<comment type="similarity">
    <text evidence="2">Belongs to the HdrA family.</text>
</comment>
<dbReference type="GO" id="GO:0016491">
    <property type="term" value="F:oxidoreductase activity"/>
    <property type="evidence" value="ECO:0007669"/>
    <property type="project" value="UniProtKB-KW"/>
</dbReference>
<evidence type="ECO:0000313" key="10">
    <source>
        <dbReference type="EMBL" id="RJP18805.1"/>
    </source>
</evidence>
<comment type="caution">
    <text evidence="10">The sequence shown here is derived from an EMBL/GenBank/DDBJ whole genome shotgun (WGS) entry which is preliminary data.</text>
</comment>
<evidence type="ECO:0000256" key="3">
    <source>
        <dbReference type="ARBA" id="ARBA00022485"/>
    </source>
</evidence>
<dbReference type="PRINTS" id="PR00411">
    <property type="entry name" value="PNDRDTASEI"/>
</dbReference>
<evidence type="ECO:0000256" key="7">
    <source>
        <dbReference type="ARBA" id="ARBA00023004"/>
    </source>
</evidence>
<gene>
    <name evidence="10" type="ORF">C4520_13820</name>
</gene>
<keyword evidence="7" id="KW-0408">Iron</keyword>
<dbReference type="GO" id="GO:0046872">
    <property type="term" value="F:metal ion binding"/>
    <property type="evidence" value="ECO:0007669"/>
    <property type="project" value="UniProtKB-KW"/>
</dbReference>
<dbReference type="Pfam" id="PF13187">
    <property type="entry name" value="Fer4_9"/>
    <property type="match status" value="1"/>
</dbReference>
<dbReference type="InterPro" id="IPR017896">
    <property type="entry name" value="4Fe4S_Fe-S-bd"/>
</dbReference>
<keyword evidence="3" id="KW-0004">4Fe-4S</keyword>